<comment type="caution">
    <text evidence="2">The sequence shown here is derived from an EMBL/GenBank/DDBJ whole genome shotgun (WGS) entry which is preliminary data.</text>
</comment>
<feature type="transmembrane region" description="Helical" evidence="1">
    <location>
        <begin position="498"/>
        <end position="521"/>
    </location>
</feature>
<organism evidence="2 3">
    <name type="scientific">Secundilactobacillus angelensis</name>
    <dbReference type="NCBI Taxonomy" id="2722706"/>
    <lineage>
        <taxon>Bacteria</taxon>
        <taxon>Bacillati</taxon>
        <taxon>Bacillota</taxon>
        <taxon>Bacilli</taxon>
        <taxon>Lactobacillales</taxon>
        <taxon>Lactobacillaceae</taxon>
        <taxon>Secundilactobacillus</taxon>
    </lineage>
</organism>
<reference evidence="2 3" key="1">
    <citation type="submission" date="2020-04" db="EMBL/GenBank/DDBJ databases">
        <title>A novel species of genus Lactobacillus that was isolated from fermented food Zha-chili.</title>
        <authorList>
            <person name="Zhang Z."/>
        </authorList>
    </citation>
    <scope>NUCLEOTIDE SEQUENCE [LARGE SCALE GENOMIC DNA]</scope>
    <source>
        <strain evidence="3">HBUAS51383</strain>
    </source>
</reference>
<accession>A0ABX1L140</accession>
<keyword evidence="3" id="KW-1185">Reference proteome</keyword>
<gene>
    <name evidence="2" type="ORF">HC026_08340</name>
</gene>
<keyword evidence="1" id="KW-1133">Transmembrane helix</keyword>
<evidence type="ECO:0008006" key="4">
    <source>
        <dbReference type="Google" id="ProtNLM"/>
    </source>
</evidence>
<keyword evidence="1" id="KW-0472">Membrane</keyword>
<dbReference type="EMBL" id="JAAXLJ010000014">
    <property type="protein sequence ID" value="NLR18933.1"/>
    <property type="molecule type" value="Genomic_DNA"/>
</dbReference>
<keyword evidence="1" id="KW-0812">Transmembrane</keyword>
<evidence type="ECO:0000256" key="1">
    <source>
        <dbReference type="SAM" id="Phobius"/>
    </source>
</evidence>
<evidence type="ECO:0000313" key="3">
    <source>
        <dbReference type="Proteomes" id="UP000763447"/>
    </source>
</evidence>
<proteinExistence type="predicted"/>
<dbReference type="RefSeq" id="WP_168925533.1">
    <property type="nucleotide sequence ID" value="NZ_JAAXLJ010000014.1"/>
</dbReference>
<evidence type="ECO:0000313" key="2">
    <source>
        <dbReference type="EMBL" id="NLR18933.1"/>
    </source>
</evidence>
<protein>
    <recommendedName>
        <fullName evidence="4">DUF2334 domain-containing protein</fullName>
    </recommendedName>
</protein>
<name>A0ABX1L140_9LACO</name>
<sequence length="534" mass="59711">MWRKGYLWGFLLIILLLLGVKQSTIQAEAADQRPVMLVYDSKNIAEHGDLDLDCCQRLLTSLGLPVKTVQLSQYHAHLLETSHCQGVITMVNWAQVNSRNQAFERDRARFTGVKLHIGSGLQTDERKSLGGHFKTLVHQQLKVHQGQANQLLSTNKTLLVNDKRAGNAMSVGWLTNQNMPAESYSYGVKVGNAGFLPEIGTDGVSINLAGQLIAKLFKLDRQPQLPLLTITGVTPYTKMNHLKHLIDCLSSQGYPFALSIVSVESNTDLAAFHRYTKILRYAEKSGGVIFLSPSTETGTQRLNEAQLRSVFQTELASLGADRVLPIGVSAPGYWNRSQRRQAAVLSPASHVLLRPDTHLKLEEKPVEAEPVVTNSQVFPTSIVGIPFDAFETATYQNKIQFFQSTALLVKMPADTTEINRLMQRLQGSKLRWFDPVRDQLETSLKIGTVSYEYQAGQYLVNHQVVFDLDADIENFATDAKPAESDSWMNRVIQWQSHALLWLFAGIGLVLTGLLVLGWRIYRRKFIRNSGQKKG</sequence>
<dbReference type="Proteomes" id="UP000763447">
    <property type="component" value="Unassembled WGS sequence"/>
</dbReference>